<protein>
    <submittedName>
        <fullName evidence="8">PAS domain S-box protein</fullName>
    </submittedName>
</protein>
<dbReference type="InterPro" id="IPR027417">
    <property type="entry name" value="P-loop_NTPase"/>
</dbReference>
<dbReference type="InterPro" id="IPR025943">
    <property type="entry name" value="Sigma_54_int_dom_ATP-bd_2"/>
</dbReference>
<dbReference type="PROSITE" id="PS00688">
    <property type="entry name" value="SIGMA54_INTERACT_3"/>
    <property type="match status" value="1"/>
</dbReference>
<evidence type="ECO:0000313" key="8">
    <source>
        <dbReference type="EMBL" id="QNB44911.1"/>
    </source>
</evidence>
<dbReference type="InterPro" id="IPR013767">
    <property type="entry name" value="PAS_fold"/>
</dbReference>
<evidence type="ECO:0000259" key="7">
    <source>
        <dbReference type="PROSITE" id="PS50112"/>
    </source>
</evidence>
<dbReference type="Proteomes" id="UP000515847">
    <property type="component" value="Chromosome"/>
</dbReference>
<keyword evidence="2" id="KW-0067">ATP-binding</keyword>
<dbReference type="KEGG" id="tfr:BR63_00350"/>
<dbReference type="Gene3D" id="3.40.50.300">
    <property type="entry name" value="P-loop containing nucleotide triphosphate hydrolases"/>
    <property type="match status" value="1"/>
</dbReference>
<dbReference type="PROSITE" id="PS00676">
    <property type="entry name" value="SIGMA54_INTERACT_2"/>
    <property type="match status" value="1"/>
</dbReference>
<evidence type="ECO:0000256" key="5">
    <source>
        <dbReference type="ARBA" id="ARBA00023163"/>
    </source>
</evidence>
<dbReference type="Pfam" id="PF02954">
    <property type="entry name" value="HTH_8"/>
    <property type="match status" value="1"/>
</dbReference>
<evidence type="ECO:0000256" key="3">
    <source>
        <dbReference type="ARBA" id="ARBA00023015"/>
    </source>
</evidence>
<dbReference type="CDD" id="cd00130">
    <property type="entry name" value="PAS"/>
    <property type="match status" value="1"/>
</dbReference>
<dbReference type="InterPro" id="IPR036291">
    <property type="entry name" value="NAD(P)-bd_dom_sf"/>
</dbReference>
<dbReference type="Gene3D" id="1.10.8.60">
    <property type="match status" value="1"/>
</dbReference>
<dbReference type="SUPFAM" id="SSF46689">
    <property type="entry name" value="Homeodomain-like"/>
    <property type="match status" value="1"/>
</dbReference>
<dbReference type="PANTHER" id="PTHR32071:SF57">
    <property type="entry name" value="C4-DICARBOXYLATE TRANSPORT TRANSCRIPTIONAL REGULATORY PROTEIN DCTD"/>
    <property type="match status" value="1"/>
</dbReference>
<dbReference type="GO" id="GO:0043565">
    <property type="term" value="F:sequence-specific DNA binding"/>
    <property type="evidence" value="ECO:0007669"/>
    <property type="project" value="InterPro"/>
</dbReference>
<feature type="domain" description="Sigma-54 factor interaction" evidence="6">
    <location>
        <begin position="257"/>
        <end position="485"/>
    </location>
</feature>
<dbReference type="SUPFAM" id="SSF55785">
    <property type="entry name" value="PYP-like sensor domain (PAS domain)"/>
    <property type="match status" value="1"/>
</dbReference>
<dbReference type="SUPFAM" id="SSF51735">
    <property type="entry name" value="NAD(P)-binding Rossmann-fold domains"/>
    <property type="match status" value="1"/>
</dbReference>
<organism evidence="8 9">
    <name type="scientific">Thermanaerosceptrum fracticalcis</name>
    <dbReference type="NCBI Taxonomy" id="1712410"/>
    <lineage>
        <taxon>Bacteria</taxon>
        <taxon>Bacillati</taxon>
        <taxon>Bacillota</taxon>
        <taxon>Clostridia</taxon>
        <taxon>Eubacteriales</taxon>
        <taxon>Peptococcaceae</taxon>
        <taxon>Thermanaerosceptrum</taxon>
    </lineage>
</organism>
<evidence type="ECO:0000256" key="4">
    <source>
        <dbReference type="ARBA" id="ARBA00023125"/>
    </source>
</evidence>
<dbReference type="InterPro" id="IPR025662">
    <property type="entry name" value="Sigma_54_int_dom_ATP-bd_1"/>
</dbReference>
<feature type="domain" description="PAS" evidence="7">
    <location>
        <begin position="117"/>
        <end position="165"/>
    </location>
</feature>
<dbReference type="RefSeq" id="WP_034424533.1">
    <property type="nucleotide sequence ID" value="NZ_CP045798.1"/>
</dbReference>
<evidence type="ECO:0000313" key="9">
    <source>
        <dbReference type="Proteomes" id="UP000515847"/>
    </source>
</evidence>
<keyword evidence="5" id="KW-0804">Transcription</keyword>
<dbReference type="PROSITE" id="PS50045">
    <property type="entry name" value="SIGMA54_INTERACT_4"/>
    <property type="match status" value="1"/>
</dbReference>
<dbReference type="Pfam" id="PF25601">
    <property type="entry name" value="AAA_lid_14"/>
    <property type="match status" value="1"/>
</dbReference>
<dbReference type="SMART" id="SM00091">
    <property type="entry name" value="PAS"/>
    <property type="match status" value="1"/>
</dbReference>
<dbReference type="InterPro" id="IPR000014">
    <property type="entry name" value="PAS"/>
</dbReference>
<dbReference type="Gene3D" id="3.40.50.720">
    <property type="entry name" value="NAD(P)-binding Rossmann-like Domain"/>
    <property type="match status" value="1"/>
</dbReference>
<dbReference type="InterPro" id="IPR058031">
    <property type="entry name" value="AAA_lid_NorR"/>
</dbReference>
<dbReference type="InterPro" id="IPR009057">
    <property type="entry name" value="Homeodomain-like_sf"/>
</dbReference>
<dbReference type="Pfam" id="PF00989">
    <property type="entry name" value="PAS"/>
    <property type="match status" value="1"/>
</dbReference>
<evidence type="ECO:0000256" key="1">
    <source>
        <dbReference type="ARBA" id="ARBA00022741"/>
    </source>
</evidence>
<dbReference type="OrthoDB" id="9803970at2"/>
<dbReference type="Pfam" id="PF00158">
    <property type="entry name" value="Sigma54_activat"/>
    <property type="match status" value="1"/>
</dbReference>
<evidence type="ECO:0000259" key="6">
    <source>
        <dbReference type="PROSITE" id="PS50045"/>
    </source>
</evidence>
<gene>
    <name evidence="8" type="ORF">BR63_00350</name>
</gene>
<dbReference type="SMART" id="SM00382">
    <property type="entry name" value="AAA"/>
    <property type="match status" value="1"/>
</dbReference>
<dbReference type="EMBL" id="CP045798">
    <property type="protein sequence ID" value="QNB44911.1"/>
    <property type="molecule type" value="Genomic_DNA"/>
</dbReference>
<dbReference type="InterPro" id="IPR003593">
    <property type="entry name" value="AAA+_ATPase"/>
</dbReference>
<keyword evidence="1" id="KW-0547">Nucleotide-binding</keyword>
<dbReference type="PANTHER" id="PTHR32071">
    <property type="entry name" value="TRANSCRIPTIONAL REGULATORY PROTEIN"/>
    <property type="match status" value="1"/>
</dbReference>
<dbReference type="PROSITE" id="PS50112">
    <property type="entry name" value="PAS"/>
    <property type="match status" value="1"/>
</dbReference>
<dbReference type="InterPro" id="IPR002197">
    <property type="entry name" value="HTH_Fis"/>
</dbReference>
<dbReference type="InterPro" id="IPR025944">
    <property type="entry name" value="Sigma_54_int_dom_CS"/>
</dbReference>
<proteinExistence type="predicted"/>
<dbReference type="Gene3D" id="1.10.10.60">
    <property type="entry name" value="Homeodomain-like"/>
    <property type="match status" value="1"/>
</dbReference>
<keyword evidence="3" id="KW-0805">Transcription regulation</keyword>
<sequence length="561" mass="62367">MDHINVVIIGAGQGGTSILNVLLMLDKVHVLGIADINSQAPGMKLARAKGIFTTEDLTQLLNFEDVDVIIEATNAPEIRSKIRHLKDNHSALMEAQAAHLMMNLVSEQEKLLKVKELQEQLAAILNAAQEGVQVADANGQILYINKSFTDITGVTSEERIGKNVFDVSPEGALAEVLCTKAPVFGKLNKIEDTNIEVLSNASPILVDDQMVGAVVVFRDISDIKRMAERLEESKEVIKTLKEGIHQLASAKYTFNDLIGKDPQFLQSIKMARQAARNAATVLITGESGTGKELFAHAIHNHGPRADGPFIKVNCAAIPENLLESELFGYEKGAFTGALKTKMGKFELAHGGTIFLDEIGDMNIALQAKLLRVLQEKEVERLGSNHTRKIDVRIIAATNHDLQKHVEKEMFRQDLYYRLNVLHIHIPPLRKRKEDIPLLVQYIMQNLNKSLGRNCVLDPDALAMLSQYNWPGNIRELENLLERVIILSESQVISPELVQTHLKPSKIAEGDEIIPLEELEKQMIYRALAKYGRSLAGKKEAAAKLKISLATLYNKLEKYEKL</sequence>
<dbReference type="GO" id="GO:0006355">
    <property type="term" value="P:regulation of DNA-templated transcription"/>
    <property type="evidence" value="ECO:0007669"/>
    <property type="project" value="InterPro"/>
</dbReference>
<dbReference type="NCBIfam" id="TIGR00229">
    <property type="entry name" value="sensory_box"/>
    <property type="match status" value="1"/>
</dbReference>
<dbReference type="InterPro" id="IPR035965">
    <property type="entry name" value="PAS-like_dom_sf"/>
</dbReference>
<keyword evidence="4" id="KW-0238">DNA-binding</keyword>
<dbReference type="AlphaFoldDB" id="A0A7G6DYK7"/>
<name>A0A7G6DYK7_THEFR</name>
<keyword evidence="9" id="KW-1185">Reference proteome</keyword>
<reference evidence="8 9" key="1">
    <citation type="journal article" date="2019" name="Front. Microbiol.">
        <title>Thermoanaerosceptrum fracticalcis gen. nov. sp. nov., a Novel Fumarate-Fermenting Microorganism From a Deep Fractured Carbonate Aquifer of the US Great Basin.</title>
        <authorList>
            <person name="Hamilton-Brehm S.D."/>
            <person name="Stewart L.E."/>
            <person name="Zavarin M."/>
            <person name="Caldwell M."/>
            <person name="Lawson P.A."/>
            <person name="Onstott T.C."/>
            <person name="Grzymski J."/>
            <person name="Neveux I."/>
            <person name="Lollar B.S."/>
            <person name="Russell C.E."/>
            <person name="Moser D.P."/>
        </authorList>
    </citation>
    <scope>NUCLEOTIDE SEQUENCE [LARGE SCALE GENOMIC DNA]</scope>
    <source>
        <strain evidence="8 9">DRI-13</strain>
    </source>
</reference>
<dbReference type="FunFam" id="3.40.50.300:FF:000006">
    <property type="entry name" value="DNA-binding transcriptional regulator NtrC"/>
    <property type="match status" value="1"/>
</dbReference>
<dbReference type="CDD" id="cd00009">
    <property type="entry name" value="AAA"/>
    <property type="match status" value="1"/>
</dbReference>
<accession>A0A7G6DYK7</accession>
<dbReference type="SUPFAM" id="SSF52540">
    <property type="entry name" value="P-loop containing nucleoside triphosphate hydrolases"/>
    <property type="match status" value="1"/>
</dbReference>
<evidence type="ECO:0000256" key="2">
    <source>
        <dbReference type="ARBA" id="ARBA00022840"/>
    </source>
</evidence>
<dbReference type="Gene3D" id="3.30.450.20">
    <property type="entry name" value="PAS domain"/>
    <property type="match status" value="1"/>
</dbReference>
<dbReference type="InterPro" id="IPR002078">
    <property type="entry name" value="Sigma_54_int"/>
</dbReference>
<dbReference type="GO" id="GO:0005524">
    <property type="term" value="F:ATP binding"/>
    <property type="evidence" value="ECO:0007669"/>
    <property type="project" value="UniProtKB-KW"/>
</dbReference>
<dbReference type="PROSITE" id="PS00675">
    <property type="entry name" value="SIGMA54_INTERACT_1"/>
    <property type="match status" value="1"/>
</dbReference>